<protein>
    <recommendedName>
        <fullName evidence="3">Nucleoside-diphosphate sugar epimerase</fullName>
    </recommendedName>
</protein>
<organism evidence="1 2">
    <name type="scientific">Solemya velesiana gill symbiont</name>
    <dbReference type="NCBI Taxonomy" id="1918948"/>
    <lineage>
        <taxon>Bacteria</taxon>
        <taxon>Pseudomonadati</taxon>
        <taxon>Pseudomonadota</taxon>
        <taxon>Gammaproteobacteria</taxon>
        <taxon>sulfur-oxidizing symbionts</taxon>
    </lineage>
</organism>
<evidence type="ECO:0008006" key="3">
    <source>
        <dbReference type="Google" id="ProtNLM"/>
    </source>
</evidence>
<gene>
    <name evidence="1" type="ORF">BOW51_03945</name>
</gene>
<dbReference type="InterPro" id="IPR009367">
    <property type="entry name" value="Elm1-like"/>
</dbReference>
<evidence type="ECO:0000313" key="1">
    <source>
        <dbReference type="EMBL" id="OOZ37143.1"/>
    </source>
</evidence>
<comment type="caution">
    <text evidence="1">The sequence shown here is derived from an EMBL/GenBank/DDBJ whole genome shotgun (WGS) entry which is preliminary data.</text>
</comment>
<name>A0A1T2KWB7_9GAMM</name>
<dbReference type="EMBL" id="MPRJ01000017">
    <property type="protein sequence ID" value="OOZ37143.1"/>
    <property type="molecule type" value="Genomic_DNA"/>
</dbReference>
<dbReference type="AlphaFoldDB" id="A0A1T2KWB7"/>
<evidence type="ECO:0000313" key="2">
    <source>
        <dbReference type="Proteomes" id="UP000190896"/>
    </source>
</evidence>
<keyword evidence="2" id="KW-1185">Reference proteome</keyword>
<proteinExistence type="predicted"/>
<dbReference type="Proteomes" id="UP000190896">
    <property type="component" value="Unassembled WGS sequence"/>
</dbReference>
<accession>A0A1T2KWB7</accession>
<sequence>MVVWRIIDGKPGHENQSLGLVNALMRCLPGVEVFDIPAETKASVLWYWMIGRFPVANNLPDPDLVIGAGHATHFSLLAARRAHGGRAVVLMKPSLPIKVFDLCVIPAHDDVEPGRGVFITRGVLNPLSSEGVHDPKKALFLIGGPSKHHGWDDESLVSQIIDITKASPQVSFNLTTSRRTPGAFLEQLKKIDSDNLCIIPVEQTAPGWVAGQLAESSLAWVTEDSVSMVYEALTSGVGVGILEVPRITNSHVSAGLEDLINEGVVVPYRRWVKESESYRNEKPLDEAWRCADWLIEKWLNEN</sequence>
<dbReference type="Pfam" id="PF06258">
    <property type="entry name" value="Mito_fiss_Elm1"/>
    <property type="match status" value="1"/>
</dbReference>
<reference evidence="1 2" key="1">
    <citation type="submission" date="2016-11" db="EMBL/GenBank/DDBJ databases">
        <title>Mixed transmission modes and dynamic genome evolution in an obligate animal-bacterial symbiosis.</title>
        <authorList>
            <person name="Russell S.L."/>
            <person name="Corbett-Detig R.B."/>
            <person name="Cavanaugh C.M."/>
        </authorList>
    </citation>
    <scope>NUCLEOTIDE SEQUENCE [LARGE SCALE GENOMIC DNA]</scope>
    <source>
        <strain evidence="1">Se-Cadez</strain>
    </source>
</reference>